<protein>
    <submittedName>
        <fullName evidence="1">Uncharacterized protein</fullName>
    </submittedName>
</protein>
<reference evidence="1" key="2">
    <citation type="journal article" date="2015" name="Data Brief">
        <title>Shoot transcriptome of the giant reed, Arundo donax.</title>
        <authorList>
            <person name="Barrero R.A."/>
            <person name="Guerrero F.D."/>
            <person name="Moolhuijzen P."/>
            <person name="Goolsby J.A."/>
            <person name="Tidwell J."/>
            <person name="Bellgard S.E."/>
            <person name="Bellgard M.I."/>
        </authorList>
    </citation>
    <scope>NUCLEOTIDE SEQUENCE</scope>
    <source>
        <tissue evidence="1">Shoot tissue taken approximately 20 cm above the soil surface</tissue>
    </source>
</reference>
<organism evidence="1">
    <name type="scientific">Arundo donax</name>
    <name type="common">Giant reed</name>
    <name type="synonym">Donax arundinaceus</name>
    <dbReference type="NCBI Taxonomy" id="35708"/>
    <lineage>
        <taxon>Eukaryota</taxon>
        <taxon>Viridiplantae</taxon>
        <taxon>Streptophyta</taxon>
        <taxon>Embryophyta</taxon>
        <taxon>Tracheophyta</taxon>
        <taxon>Spermatophyta</taxon>
        <taxon>Magnoliopsida</taxon>
        <taxon>Liliopsida</taxon>
        <taxon>Poales</taxon>
        <taxon>Poaceae</taxon>
        <taxon>PACMAD clade</taxon>
        <taxon>Arundinoideae</taxon>
        <taxon>Arundineae</taxon>
        <taxon>Arundo</taxon>
    </lineage>
</organism>
<dbReference type="EMBL" id="GBRH01213035">
    <property type="protein sequence ID" value="JAD84860.1"/>
    <property type="molecule type" value="Transcribed_RNA"/>
</dbReference>
<evidence type="ECO:0000313" key="1">
    <source>
        <dbReference type="EMBL" id="JAD84860.1"/>
    </source>
</evidence>
<dbReference type="AlphaFoldDB" id="A0A0A9DGV0"/>
<proteinExistence type="predicted"/>
<reference evidence="1" key="1">
    <citation type="submission" date="2014-09" db="EMBL/GenBank/DDBJ databases">
        <authorList>
            <person name="Magalhaes I.L.F."/>
            <person name="Oliveira U."/>
            <person name="Santos F.R."/>
            <person name="Vidigal T.H.D.A."/>
            <person name="Brescovit A.D."/>
            <person name="Santos A.J."/>
        </authorList>
    </citation>
    <scope>NUCLEOTIDE SEQUENCE</scope>
    <source>
        <tissue evidence="1">Shoot tissue taken approximately 20 cm above the soil surface</tissue>
    </source>
</reference>
<sequence length="29" mass="3077">MTTHSKGISILSKAKTPGKKAVKILTHIS</sequence>
<name>A0A0A9DGV0_ARUDO</name>
<accession>A0A0A9DGV0</accession>